<dbReference type="PRINTS" id="PR00837">
    <property type="entry name" value="V5TPXLIKE"/>
</dbReference>
<dbReference type="Proteomes" id="UP000799771">
    <property type="component" value="Unassembled WGS sequence"/>
</dbReference>
<evidence type="ECO:0000313" key="3">
    <source>
        <dbReference type="EMBL" id="KAF2127011.1"/>
    </source>
</evidence>
<dbReference type="PROSITE" id="PS01009">
    <property type="entry name" value="CRISP_1"/>
    <property type="match status" value="1"/>
</dbReference>
<evidence type="ECO:0000256" key="1">
    <source>
        <dbReference type="SAM" id="SignalP"/>
    </source>
</evidence>
<dbReference type="SMART" id="SM00198">
    <property type="entry name" value="SCP"/>
    <property type="match status" value="1"/>
</dbReference>
<proteinExistence type="predicted"/>
<dbReference type="InterPro" id="IPR001283">
    <property type="entry name" value="CRISP-related"/>
</dbReference>
<sequence length="211" mass="24268">MKLFAKLIALVVTTAVAAPAHDVKPRNLVDDAAPHQDDPNFISAVMRAHWYWRRLHCAQDLIWDTALADAARADISQCTQHPEHHRSGSNLSSVKPPPSNYDEWIEFARTATHGWHEEETKYPYDNPHYDDAWGHFSQMVWRNTTRVGCAVGHCDEGRVEWPGRFYCYYEFFGNNIAPGQFEAQVWGPVCSDPLFGEATERENVHFNWARK</sequence>
<dbReference type="RefSeq" id="XP_033521403.1">
    <property type="nucleotide sequence ID" value="XM_033665162.1"/>
</dbReference>
<dbReference type="GO" id="GO:0005576">
    <property type="term" value="C:extracellular region"/>
    <property type="evidence" value="ECO:0007669"/>
    <property type="project" value="InterPro"/>
</dbReference>
<gene>
    <name evidence="3" type="ORF">P153DRAFT_321965</name>
</gene>
<dbReference type="OrthoDB" id="337038at2759"/>
<dbReference type="AlphaFoldDB" id="A0A6A6A8N7"/>
<dbReference type="InterPro" id="IPR018244">
    <property type="entry name" value="Allrgn_V5/Tpx1_CS"/>
</dbReference>
<feature type="signal peptide" evidence="1">
    <location>
        <begin position="1"/>
        <end position="17"/>
    </location>
</feature>
<reference evidence="3" key="1">
    <citation type="journal article" date="2020" name="Stud. Mycol.">
        <title>101 Dothideomycetes genomes: a test case for predicting lifestyles and emergence of pathogens.</title>
        <authorList>
            <person name="Haridas S."/>
            <person name="Albert R."/>
            <person name="Binder M."/>
            <person name="Bloem J."/>
            <person name="Labutti K."/>
            <person name="Salamov A."/>
            <person name="Andreopoulos B."/>
            <person name="Baker S."/>
            <person name="Barry K."/>
            <person name="Bills G."/>
            <person name="Bluhm B."/>
            <person name="Cannon C."/>
            <person name="Castanera R."/>
            <person name="Culley D."/>
            <person name="Daum C."/>
            <person name="Ezra D."/>
            <person name="Gonzalez J."/>
            <person name="Henrissat B."/>
            <person name="Kuo A."/>
            <person name="Liang C."/>
            <person name="Lipzen A."/>
            <person name="Lutzoni F."/>
            <person name="Magnuson J."/>
            <person name="Mondo S."/>
            <person name="Nolan M."/>
            <person name="Ohm R."/>
            <person name="Pangilinan J."/>
            <person name="Park H.-J."/>
            <person name="Ramirez L."/>
            <person name="Alfaro M."/>
            <person name="Sun H."/>
            <person name="Tritt A."/>
            <person name="Yoshinaga Y."/>
            <person name="Zwiers L.-H."/>
            <person name="Turgeon B."/>
            <person name="Goodwin S."/>
            <person name="Spatafora J."/>
            <person name="Crous P."/>
            <person name="Grigoriev I."/>
        </authorList>
    </citation>
    <scope>NUCLEOTIDE SEQUENCE</scope>
    <source>
        <strain evidence="3">CBS 119687</strain>
    </source>
</reference>
<dbReference type="Pfam" id="PF00188">
    <property type="entry name" value="CAP"/>
    <property type="match status" value="1"/>
</dbReference>
<dbReference type="PANTHER" id="PTHR10334">
    <property type="entry name" value="CYSTEINE-RICH SECRETORY PROTEIN-RELATED"/>
    <property type="match status" value="1"/>
</dbReference>
<evidence type="ECO:0000259" key="2">
    <source>
        <dbReference type="SMART" id="SM00198"/>
    </source>
</evidence>
<name>A0A6A6A8N7_9PLEO</name>
<dbReference type="EMBL" id="ML977512">
    <property type="protein sequence ID" value="KAF2127011.1"/>
    <property type="molecule type" value="Genomic_DNA"/>
</dbReference>
<accession>A0A6A6A8N7</accession>
<evidence type="ECO:0000313" key="4">
    <source>
        <dbReference type="Proteomes" id="UP000799771"/>
    </source>
</evidence>
<organism evidence="3 4">
    <name type="scientific">Dothidotthia symphoricarpi CBS 119687</name>
    <dbReference type="NCBI Taxonomy" id="1392245"/>
    <lineage>
        <taxon>Eukaryota</taxon>
        <taxon>Fungi</taxon>
        <taxon>Dikarya</taxon>
        <taxon>Ascomycota</taxon>
        <taxon>Pezizomycotina</taxon>
        <taxon>Dothideomycetes</taxon>
        <taxon>Pleosporomycetidae</taxon>
        <taxon>Pleosporales</taxon>
        <taxon>Dothidotthiaceae</taxon>
        <taxon>Dothidotthia</taxon>
    </lineage>
</organism>
<keyword evidence="4" id="KW-1185">Reference proteome</keyword>
<dbReference type="SUPFAM" id="SSF55797">
    <property type="entry name" value="PR-1-like"/>
    <property type="match status" value="1"/>
</dbReference>
<dbReference type="Gene3D" id="3.40.33.10">
    <property type="entry name" value="CAP"/>
    <property type="match status" value="1"/>
</dbReference>
<protein>
    <submittedName>
        <fullName evidence="3">PR-1-like protein</fullName>
    </submittedName>
</protein>
<dbReference type="InterPro" id="IPR014044">
    <property type="entry name" value="CAP_dom"/>
</dbReference>
<feature type="chain" id="PRO_5025637071" evidence="1">
    <location>
        <begin position="18"/>
        <end position="211"/>
    </location>
</feature>
<keyword evidence="1" id="KW-0732">Signal</keyword>
<feature type="domain" description="SCP" evidence="2">
    <location>
        <begin position="40"/>
        <end position="177"/>
    </location>
</feature>
<dbReference type="GeneID" id="54405594"/>
<dbReference type="InterPro" id="IPR035940">
    <property type="entry name" value="CAP_sf"/>
</dbReference>